<name>A0A978VCP1_ZIZJJ</name>
<dbReference type="InterPro" id="IPR052059">
    <property type="entry name" value="CR_Ser/Thr_kinase"/>
</dbReference>
<comment type="caution">
    <text evidence="5">The sequence shown here is derived from an EMBL/GenBank/DDBJ whole genome shotgun (WGS) entry which is preliminary data.</text>
</comment>
<keyword evidence="2" id="KW-0547">Nucleotide-binding</keyword>
<keyword evidence="1" id="KW-0808">Transferase</keyword>
<evidence type="ECO:0000256" key="2">
    <source>
        <dbReference type="ARBA" id="ARBA00022741"/>
    </source>
</evidence>
<gene>
    <name evidence="5" type="ORF">FEM48_Zijuj05G0039100</name>
</gene>
<protein>
    <submittedName>
        <fullName evidence="5">Uncharacterized protein</fullName>
    </submittedName>
</protein>
<evidence type="ECO:0000256" key="1">
    <source>
        <dbReference type="ARBA" id="ARBA00022679"/>
    </source>
</evidence>
<evidence type="ECO:0000256" key="4">
    <source>
        <dbReference type="ARBA" id="ARBA00022840"/>
    </source>
</evidence>
<dbReference type="Proteomes" id="UP000813462">
    <property type="component" value="Unassembled WGS sequence"/>
</dbReference>
<reference evidence="5" key="1">
    <citation type="journal article" date="2021" name="Front. Plant Sci.">
        <title>Chromosome-Scale Genome Assembly for Chinese Sour Jujube and Insights Into Its Genome Evolution and Domestication Signature.</title>
        <authorList>
            <person name="Shen L.-Y."/>
            <person name="Luo H."/>
            <person name="Wang X.-L."/>
            <person name="Wang X.-M."/>
            <person name="Qiu X.-J."/>
            <person name="Liu H."/>
            <person name="Zhou S.-S."/>
            <person name="Jia K.-H."/>
            <person name="Nie S."/>
            <person name="Bao Y.-T."/>
            <person name="Zhang R.-G."/>
            <person name="Yun Q.-Z."/>
            <person name="Chai Y.-H."/>
            <person name="Lu J.-Y."/>
            <person name="Li Y."/>
            <person name="Zhao S.-W."/>
            <person name="Mao J.-F."/>
            <person name="Jia S.-G."/>
            <person name="Mao Y.-M."/>
        </authorList>
    </citation>
    <scope>NUCLEOTIDE SEQUENCE</scope>
    <source>
        <strain evidence="5">AT0</strain>
        <tissue evidence="5">Leaf</tissue>
    </source>
</reference>
<keyword evidence="4" id="KW-0067">ATP-binding</keyword>
<organism evidence="5 6">
    <name type="scientific">Ziziphus jujuba var. spinosa</name>
    <dbReference type="NCBI Taxonomy" id="714518"/>
    <lineage>
        <taxon>Eukaryota</taxon>
        <taxon>Viridiplantae</taxon>
        <taxon>Streptophyta</taxon>
        <taxon>Embryophyta</taxon>
        <taxon>Tracheophyta</taxon>
        <taxon>Spermatophyta</taxon>
        <taxon>Magnoliopsida</taxon>
        <taxon>eudicotyledons</taxon>
        <taxon>Gunneridae</taxon>
        <taxon>Pentapetalae</taxon>
        <taxon>rosids</taxon>
        <taxon>fabids</taxon>
        <taxon>Rosales</taxon>
        <taxon>Rhamnaceae</taxon>
        <taxon>Paliureae</taxon>
        <taxon>Ziziphus</taxon>
    </lineage>
</organism>
<evidence type="ECO:0000256" key="3">
    <source>
        <dbReference type="ARBA" id="ARBA00022777"/>
    </source>
</evidence>
<dbReference type="GO" id="GO:0005524">
    <property type="term" value="F:ATP binding"/>
    <property type="evidence" value="ECO:0007669"/>
    <property type="project" value="UniProtKB-KW"/>
</dbReference>
<dbReference type="GO" id="GO:0016301">
    <property type="term" value="F:kinase activity"/>
    <property type="evidence" value="ECO:0007669"/>
    <property type="project" value="UniProtKB-KW"/>
</dbReference>
<dbReference type="Gene3D" id="1.10.510.10">
    <property type="entry name" value="Transferase(Phosphotransferase) domain 1"/>
    <property type="match status" value="1"/>
</dbReference>
<evidence type="ECO:0000313" key="6">
    <source>
        <dbReference type="Proteomes" id="UP000813462"/>
    </source>
</evidence>
<proteinExistence type="predicted"/>
<keyword evidence="3" id="KW-0418">Kinase</keyword>
<accession>A0A978VCP1</accession>
<dbReference type="AlphaFoldDB" id="A0A978VCP1"/>
<dbReference type="PANTHER" id="PTHR47973">
    <property type="entry name" value="CYSTEINE-RICH RECEPTOR-LIKE PROTEIN KINASE 3"/>
    <property type="match status" value="1"/>
</dbReference>
<evidence type="ECO:0000313" key="5">
    <source>
        <dbReference type="EMBL" id="KAH7528130.1"/>
    </source>
</evidence>
<sequence length="113" mass="12468">MSEFNEKEVRRVIRIALLCTQSSPSLRPSMSRVVAMLSGDVQATTTISTPGYLTDSSDHLSSQMSYTTTAKRTNTSIHKDNASTSTTMVDDAEQSFVNANQCSMFYRTISEGR</sequence>
<dbReference type="EMBL" id="JAEACU010000005">
    <property type="protein sequence ID" value="KAH7528130.1"/>
    <property type="molecule type" value="Genomic_DNA"/>
</dbReference>